<evidence type="ECO:0000256" key="7">
    <source>
        <dbReference type="ARBA" id="ARBA00022989"/>
    </source>
</evidence>
<sequence length="148" mass="15773">MDETNISWVLAAACLLAGIGIGALGYHLLNASAGNTQRLRQRLAERERTLAELKDGLGDSLERIGQLAEGLRRESQSLEQEAASASTTLGAPSLRRQAMDAATPAPAKDEATEPAVPRDYADGNRGTLSEDFGLKQANDSEAPQPPRY</sequence>
<feature type="transmembrane region" description="Helical" evidence="14">
    <location>
        <begin position="6"/>
        <end position="29"/>
    </location>
</feature>
<accession>A0A1I6X2C0</accession>
<proteinExistence type="inferred from homology"/>
<dbReference type="InterPro" id="IPR009386">
    <property type="entry name" value="ZapG-like"/>
</dbReference>
<keyword evidence="7 14" id="KW-1133">Transmembrane helix</keyword>
<dbReference type="GO" id="GO:0005886">
    <property type="term" value="C:plasma membrane"/>
    <property type="evidence" value="ECO:0007669"/>
    <property type="project" value="UniProtKB-SubCell"/>
</dbReference>
<dbReference type="GO" id="GO:0051301">
    <property type="term" value="P:cell division"/>
    <property type="evidence" value="ECO:0007669"/>
    <property type="project" value="UniProtKB-KW"/>
</dbReference>
<name>A0A1I6X2C0_9GAMM</name>
<evidence type="ECO:0000256" key="2">
    <source>
        <dbReference type="ARBA" id="ARBA00022475"/>
    </source>
</evidence>
<evidence type="ECO:0000256" key="3">
    <source>
        <dbReference type="ARBA" id="ARBA00022519"/>
    </source>
</evidence>
<evidence type="ECO:0000256" key="4">
    <source>
        <dbReference type="ARBA" id="ARBA00022618"/>
    </source>
</evidence>
<dbReference type="Proteomes" id="UP000199594">
    <property type="component" value="Unassembled WGS sequence"/>
</dbReference>
<reference evidence="15 16" key="1">
    <citation type="submission" date="2016-10" db="EMBL/GenBank/DDBJ databases">
        <authorList>
            <person name="de Groot N.N."/>
        </authorList>
    </citation>
    <scope>NUCLEOTIDE SEQUENCE [LARGE SCALE GENOMIC DNA]</scope>
    <source>
        <strain evidence="15 16">CGMCC 1.6493</strain>
    </source>
</reference>
<dbReference type="RefSeq" id="WP_089846080.1">
    <property type="nucleotide sequence ID" value="NZ_FPAQ01000001.1"/>
</dbReference>
<keyword evidence="5 14" id="KW-0812">Transmembrane</keyword>
<feature type="compositionally biased region" description="Low complexity" evidence="13">
    <location>
        <begin position="77"/>
        <end position="86"/>
    </location>
</feature>
<evidence type="ECO:0000256" key="14">
    <source>
        <dbReference type="SAM" id="Phobius"/>
    </source>
</evidence>
<comment type="similarity">
    <text evidence="10">Belongs to the ZapG family.</text>
</comment>
<evidence type="ECO:0000313" key="16">
    <source>
        <dbReference type="Proteomes" id="UP000199594"/>
    </source>
</evidence>
<evidence type="ECO:0000313" key="15">
    <source>
        <dbReference type="EMBL" id="SFT32443.1"/>
    </source>
</evidence>
<keyword evidence="4" id="KW-0132">Cell division</keyword>
<dbReference type="EMBL" id="FPAQ01000001">
    <property type="protein sequence ID" value="SFT32443.1"/>
    <property type="molecule type" value="Genomic_DNA"/>
</dbReference>
<keyword evidence="2" id="KW-1003">Cell membrane</keyword>
<protein>
    <recommendedName>
        <fullName evidence="11">Z-ring associated protein G</fullName>
    </recommendedName>
    <alternativeName>
        <fullName evidence="12">Cell division protein ZapG</fullName>
    </alternativeName>
</protein>
<evidence type="ECO:0000256" key="5">
    <source>
        <dbReference type="ARBA" id="ARBA00022692"/>
    </source>
</evidence>
<evidence type="ECO:0000256" key="11">
    <source>
        <dbReference type="ARBA" id="ARBA00035703"/>
    </source>
</evidence>
<keyword evidence="8 14" id="KW-0472">Membrane</keyword>
<evidence type="ECO:0000256" key="13">
    <source>
        <dbReference type="SAM" id="MobiDB-lite"/>
    </source>
</evidence>
<dbReference type="GO" id="GO:0008360">
    <property type="term" value="P:regulation of cell shape"/>
    <property type="evidence" value="ECO:0007669"/>
    <property type="project" value="UniProtKB-KW"/>
</dbReference>
<evidence type="ECO:0000256" key="6">
    <source>
        <dbReference type="ARBA" id="ARBA00022960"/>
    </source>
</evidence>
<evidence type="ECO:0000256" key="9">
    <source>
        <dbReference type="ARBA" id="ARBA00023306"/>
    </source>
</evidence>
<keyword evidence="3" id="KW-0997">Cell inner membrane</keyword>
<comment type="subcellular location">
    <subcellularLocation>
        <location evidence="1">Cell inner membrane</location>
        <topology evidence="1">Single-pass membrane protein</topology>
    </subcellularLocation>
</comment>
<evidence type="ECO:0000256" key="1">
    <source>
        <dbReference type="ARBA" id="ARBA00004377"/>
    </source>
</evidence>
<dbReference type="PANTHER" id="PTHR39579:SF1">
    <property type="entry name" value="INNER MEMBRANE PROTEIN YHCB"/>
    <property type="match status" value="1"/>
</dbReference>
<dbReference type="OrthoDB" id="6118727at2"/>
<keyword evidence="9" id="KW-0131">Cell cycle</keyword>
<evidence type="ECO:0000256" key="10">
    <source>
        <dbReference type="ARBA" id="ARBA00035657"/>
    </source>
</evidence>
<evidence type="ECO:0000256" key="12">
    <source>
        <dbReference type="ARBA" id="ARBA00035727"/>
    </source>
</evidence>
<evidence type="ECO:0000256" key="8">
    <source>
        <dbReference type="ARBA" id="ARBA00023136"/>
    </source>
</evidence>
<gene>
    <name evidence="15" type="ORF">SAMN04487956_10198</name>
</gene>
<dbReference type="PANTHER" id="PTHR39579">
    <property type="entry name" value="INNER MEMBRANE PROTEIN YHCB"/>
    <property type="match status" value="1"/>
</dbReference>
<dbReference type="AlphaFoldDB" id="A0A1I6X2C0"/>
<feature type="region of interest" description="Disordered" evidence="13">
    <location>
        <begin position="71"/>
        <end position="148"/>
    </location>
</feature>
<keyword evidence="6" id="KW-0133">Cell shape</keyword>
<dbReference type="Pfam" id="PF06295">
    <property type="entry name" value="ZapG-like"/>
    <property type="match status" value="1"/>
</dbReference>
<organism evidence="15 16">
    <name type="scientific">Halomonas saccharevitans</name>
    <dbReference type="NCBI Taxonomy" id="416872"/>
    <lineage>
        <taxon>Bacteria</taxon>
        <taxon>Pseudomonadati</taxon>
        <taxon>Pseudomonadota</taxon>
        <taxon>Gammaproteobacteria</taxon>
        <taxon>Oceanospirillales</taxon>
        <taxon>Halomonadaceae</taxon>
        <taxon>Halomonas</taxon>
    </lineage>
</organism>